<dbReference type="CDD" id="cd01949">
    <property type="entry name" value="GGDEF"/>
    <property type="match status" value="1"/>
</dbReference>
<dbReference type="Gene3D" id="3.20.20.450">
    <property type="entry name" value="EAL domain"/>
    <property type="match status" value="1"/>
</dbReference>
<evidence type="ECO:0000256" key="2">
    <source>
        <dbReference type="ARBA" id="ARBA00004533"/>
    </source>
</evidence>
<feature type="domain" description="EAL" evidence="4">
    <location>
        <begin position="377"/>
        <end position="628"/>
    </location>
</feature>
<dbReference type="Proteomes" id="UP000185766">
    <property type="component" value="Unassembled WGS sequence"/>
</dbReference>
<gene>
    <name evidence="6" type="ORF">SAMN05216214_107194</name>
</gene>
<dbReference type="CDD" id="cd01948">
    <property type="entry name" value="EAL"/>
    <property type="match status" value="1"/>
</dbReference>
<comment type="subcellular location">
    <subcellularLocation>
        <location evidence="2">Cell inner membrane</location>
    </subcellularLocation>
</comment>
<dbReference type="SUPFAM" id="SSF55073">
    <property type="entry name" value="Nucleotide cyclase"/>
    <property type="match status" value="1"/>
</dbReference>
<dbReference type="InterPro" id="IPR052155">
    <property type="entry name" value="Biofilm_reg_signaling"/>
</dbReference>
<proteinExistence type="predicted"/>
<dbReference type="PANTHER" id="PTHR44757">
    <property type="entry name" value="DIGUANYLATE CYCLASE DGCP"/>
    <property type="match status" value="1"/>
</dbReference>
<dbReference type="InterPro" id="IPR013656">
    <property type="entry name" value="PAS_4"/>
</dbReference>
<dbReference type="GO" id="GO:0016301">
    <property type="term" value="F:kinase activity"/>
    <property type="evidence" value="ECO:0007669"/>
    <property type="project" value="UniProtKB-KW"/>
</dbReference>
<dbReference type="EMBL" id="FOAS01000007">
    <property type="protein sequence ID" value="SEL05374.1"/>
    <property type="molecule type" value="Genomic_DNA"/>
</dbReference>
<evidence type="ECO:0000313" key="6">
    <source>
        <dbReference type="EMBL" id="SEL05374.1"/>
    </source>
</evidence>
<evidence type="ECO:0000256" key="1">
    <source>
        <dbReference type="ARBA" id="ARBA00001946"/>
    </source>
</evidence>
<evidence type="ECO:0000256" key="3">
    <source>
        <dbReference type="ARBA" id="ARBA00022777"/>
    </source>
</evidence>
<dbReference type="InterPro" id="IPR001633">
    <property type="entry name" value="EAL_dom"/>
</dbReference>
<dbReference type="InterPro" id="IPR035919">
    <property type="entry name" value="EAL_sf"/>
</dbReference>
<sequence>MSYHRLLQRQLRRHLPDASQQAALAPLLAAISQVYAQSDYDRELLERSLDITSQELIERYELAQHSLQELERSQADLQHSLSILHATLEATGEGVLVVDTRGHMRQHNPQLLQLFQLPGGQLTPQKLLSHILRQLRHPARHLRHLRELWDQAGASSAGELSLRDGRHLAFHTQPHVLDGEEIGRVWSFRDISSQHQNELLIRHQAEHDGLTGLANRGLFNQRLQAALERAEQRQWQVGVLFIDLDNFKLINDSAGHHTGDKLLCAVAERLQGALREDDLLARVGGDEFLVLIDCLDDPDLAQRVAQRLLDVLRQPLLVDGKRLWVHASLGLAQYPEDGRSASELISRADMAMYHAKSRGRNNAQAFSPVLEQQVLRRVDLQSQLQGALLRNEISMVLQPKISLADSRIVGAEALMRWTTASGQHVSPMDFIPVAEQTGLIVELGDWILQQALEWLASQDDRQLSVAVNLSARQLEDPQLPQRLLSWLSLRNLEPQRLELEVTESMLMSNREQASHFLEQVRNFGVRVAVDDFGTGYSSLNYLRWLPIDVLKIDRSFIHDLNRADDARAIARSIMNLAENLRLQVVAEGIEDPEAAAFLIDMGCPLGQGFWYSPPLSIAAFAERLSIPIPSIMRPAAG</sequence>
<reference evidence="6 7" key="1">
    <citation type="submission" date="2016-10" db="EMBL/GenBank/DDBJ databases">
        <authorList>
            <person name="de Groot N.N."/>
        </authorList>
    </citation>
    <scope>NUCLEOTIDE SEQUENCE [LARGE SCALE GENOMIC DNA]</scope>
    <source>
        <strain evidence="6 7">JCM 19513</strain>
    </source>
</reference>
<protein>
    <submittedName>
        <fullName evidence="6">Diguanylate cyclase (GGDEF) domain-containing protein</fullName>
    </submittedName>
</protein>
<dbReference type="SMART" id="SM00052">
    <property type="entry name" value="EAL"/>
    <property type="match status" value="1"/>
</dbReference>
<dbReference type="Pfam" id="PF00990">
    <property type="entry name" value="GGDEF"/>
    <property type="match status" value="1"/>
</dbReference>
<dbReference type="InterPro" id="IPR035965">
    <property type="entry name" value="PAS-like_dom_sf"/>
</dbReference>
<dbReference type="FunFam" id="3.30.70.270:FF:000001">
    <property type="entry name" value="Diguanylate cyclase domain protein"/>
    <property type="match status" value="1"/>
</dbReference>
<feature type="domain" description="GGDEF" evidence="5">
    <location>
        <begin position="235"/>
        <end position="368"/>
    </location>
</feature>
<dbReference type="SUPFAM" id="SSF55785">
    <property type="entry name" value="PYP-like sensor domain (PAS domain)"/>
    <property type="match status" value="1"/>
</dbReference>
<dbReference type="Gene3D" id="3.30.70.270">
    <property type="match status" value="1"/>
</dbReference>
<dbReference type="SMART" id="SM00267">
    <property type="entry name" value="GGDEF"/>
    <property type="match status" value="1"/>
</dbReference>
<keyword evidence="3" id="KW-0808">Transferase</keyword>
<dbReference type="GO" id="GO:0005886">
    <property type="term" value="C:plasma membrane"/>
    <property type="evidence" value="ECO:0007669"/>
    <property type="project" value="UniProtKB-SubCell"/>
</dbReference>
<accession>A0A1H7M2E8</accession>
<dbReference type="Pfam" id="PF08448">
    <property type="entry name" value="PAS_4"/>
    <property type="match status" value="1"/>
</dbReference>
<dbReference type="PROSITE" id="PS50887">
    <property type="entry name" value="GGDEF"/>
    <property type="match status" value="1"/>
</dbReference>
<dbReference type="Gene3D" id="3.30.450.20">
    <property type="entry name" value="PAS domain"/>
    <property type="match status" value="1"/>
</dbReference>
<dbReference type="NCBIfam" id="TIGR00254">
    <property type="entry name" value="GGDEF"/>
    <property type="match status" value="1"/>
</dbReference>
<keyword evidence="7" id="KW-1185">Reference proteome</keyword>
<dbReference type="InterPro" id="IPR029787">
    <property type="entry name" value="Nucleotide_cyclase"/>
</dbReference>
<dbReference type="InterPro" id="IPR043128">
    <property type="entry name" value="Rev_trsase/Diguanyl_cyclase"/>
</dbReference>
<dbReference type="PROSITE" id="PS50883">
    <property type="entry name" value="EAL"/>
    <property type="match status" value="1"/>
</dbReference>
<dbReference type="RefSeq" id="WP_074867324.1">
    <property type="nucleotide sequence ID" value="NZ_FOAS01000007.1"/>
</dbReference>
<evidence type="ECO:0000313" key="7">
    <source>
        <dbReference type="Proteomes" id="UP000185766"/>
    </source>
</evidence>
<organism evidence="6 7">
    <name type="scientific">Atopomonas hussainii</name>
    <dbReference type="NCBI Taxonomy" id="1429083"/>
    <lineage>
        <taxon>Bacteria</taxon>
        <taxon>Pseudomonadati</taxon>
        <taxon>Pseudomonadota</taxon>
        <taxon>Gammaproteobacteria</taxon>
        <taxon>Pseudomonadales</taxon>
        <taxon>Pseudomonadaceae</taxon>
        <taxon>Atopomonas</taxon>
    </lineage>
</organism>
<evidence type="ECO:0000259" key="5">
    <source>
        <dbReference type="PROSITE" id="PS50887"/>
    </source>
</evidence>
<evidence type="ECO:0000259" key="4">
    <source>
        <dbReference type="PROSITE" id="PS50883"/>
    </source>
</evidence>
<keyword evidence="3" id="KW-0418">Kinase</keyword>
<name>A0A1H7M2E8_9GAMM</name>
<dbReference type="SUPFAM" id="SSF141868">
    <property type="entry name" value="EAL domain-like"/>
    <property type="match status" value="1"/>
</dbReference>
<comment type="cofactor">
    <cofactor evidence="1">
        <name>Mg(2+)</name>
        <dbReference type="ChEBI" id="CHEBI:18420"/>
    </cofactor>
</comment>
<dbReference type="PANTHER" id="PTHR44757:SF2">
    <property type="entry name" value="BIOFILM ARCHITECTURE MAINTENANCE PROTEIN MBAA"/>
    <property type="match status" value="1"/>
</dbReference>
<dbReference type="InterPro" id="IPR000160">
    <property type="entry name" value="GGDEF_dom"/>
</dbReference>
<dbReference type="AlphaFoldDB" id="A0A1H7M2E8"/>
<dbReference type="Pfam" id="PF00563">
    <property type="entry name" value="EAL"/>
    <property type="match status" value="1"/>
</dbReference>
<dbReference type="STRING" id="1429083.GCA_001885685_01587"/>